<dbReference type="SUPFAM" id="SSF53335">
    <property type="entry name" value="S-adenosyl-L-methionine-dependent methyltransferases"/>
    <property type="match status" value="1"/>
</dbReference>
<sequence>MTDGPFKGMRYVDHSVGSAYVPKLLGIYERELAAVIEQIIASKPSLIVDVGTAEGYYAVGLASRLPDTQVIAFEMEADGRAAIARMAASNNVADRVTILATCEADGLKAALDGASGAVVIMDVEGYEETLLDPVKIPALATVPFLLELHEFVVPGISETIARRFEKTHDLRLIWAENRSRDDFPWRTMLTSLLPGSYIDDAVSEMRPERMSWYFASPITTGRAG</sequence>
<organism evidence="1">
    <name type="scientific">hydrothermal vent metagenome</name>
    <dbReference type="NCBI Taxonomy" id="652676"/>
    <lineage>
        <taxon>unclassified sequences</taxon>
        <taxon>metagenomes</taxon>
        <taxon>ecological metagenomes</taxon>
    </lineage>
</organism>
<protein>
    <recommendedName>
        <fullName evidence="2">Methyltransferase FkbM domain-containing protein</fullName>
    </recommendedName>
</protein>
<dbReference type="Gene3D" id="3.40.50.150">
    <property type="entry name" value="Vaccinia Virus protein VP39"/>
    <property type="match status" value="1"/>
</dbReference>
<dbReference type="AlphaFoldDB" id="A0A160TR82"/>
<dbReference type="EMBL" id="CZQE01000381">
    <property type="protein sequence ID" value="CUS46594.1"/>
    <property type="molecule type" value="Genomic_DNA"/>
</dbReference>
<evidence type="ECO:0000313" key="1">
    <source>
        <dbReference type="EMBL" id="CUS46594.1"/>
    </source>
</evidence>
<name>A0A160TR82_9ZZZZ</name>
<proteinExistence type="predicted"/>
<gene>
    <name evidence="1" type="ORF">MGWOODY_Smn3269</name>
</gene>
<accession>A0A160TR82</accession>
<dbReference type="InterPro" id="IPR029063">
    <property type="entry name" value="SAM-dependent_MTases_sf"/>
</dbReference>
<evidence type="ECO:0008006" key="2">
    <source>
        <dbReference type="Google" id="ProtNLM"/>
    </source>
</evidence>
<reference evidence="1" key="1">
    <citation type="submission" date="2015-10" db="EMBL/GenBank/DDBJ databases">
        <authorList>
            <person name="Gilbert D.G."/>
        </authorList>
    </citation>
    <scope>NUCLEOTIDE SEQUENCE</scope>
</reference>